<gene>
    <name evidence="1" type="ORF">HETSPECPRED_004063</name>
</gene>
<dbReference type="InterPro" id="IPR006439">
    <property type="entry name" value="HAD-SF_hydro_IA"/>
</dbReference>
<dbReference type="GO" id="GO:0016791">
    <property type="term" value="F:phosphatase activity"/>
    <property type="evidence" value="ECO:0007669"/>
    <property type="project" value="UniProtKB-ARBA"/>
</dbReference>
<dbReference type="PANTHER" id="PTHR46191:SF2">
    <property type="entry name" value="HALOACID DEHALOGENASE-LIKE HYDROLASE DOMAIN-CONTAINING PROTEIN 3"/>
    <property type="match status" value="1"/>
</dbReference>
<sequence length="201" mass="22795">MNASEWWTNVITSTFKSLTPETLPKGMVLELLQLFSSSDGYVLYPDVPAFFEAIRIHKERTSHSADLLLGILTNSDDRVVSILESFGLQVNPWRYGTKKVGIAHANPKICDDIDFVALSYDVGFEKPHRRIFDATREMAESRFEVSHCIHVGDDLEKDYQGAEAAGWKGFLLDREDIHASECIERLRSLTQVLPYLDVSSR</sequence>
<dbReference type="InterPro" id="IPR051828">
    <property type="entry name" value="HAD-like_hydrolase_domain"/>
</dbReference>
<reference evidence="1" key="1">
    <citation type="submission" date="2021-03" db="EMBL/GenBank/DDBJ databases">
        <authorList>
            <person name="Tagirdzhanova G."/>
        </authorList>
    </citation>
    <scope>NUCLEOTIDE SEQUENCE</scope>
</reference>
<dbReference type="SUPFAM" id="SSF56784">
    <property type="entry name" value="HAD-like"/>
    <property type="match status" value="1"/>
</dbReference>
<dbReference type="AlphaFoldDB" id="A0A8H3F9T7"/>
<dbReference type="EMBL" id="CAJPDS010000024">
    <property type="protein sequence ID" value="CAF9919649.1"/>
    <property type="molecule type" value="Genomic_DNA"/>
</dbReference>
<dbReference type="InterPro" id="IPR036412">
    <property type="entry name" value="HAD-like_sf"/>
</dbReference>
<evidence type="ECO:0000313" key="1">
    <source>
        <dbReference type="EMBL" id="CAF9919649.1"/>
    </source>
</evidence>
<dbReference type="GO" id="GO:0005634">
    <property type="term" value="C:nucleus"/>
    <property type="evidence" value="ECO:0007669"/>
    <property type="project" value="TreeGrafter"/>
</dbReference>
<evidence type="ECO:0000313" key="2">
    <source>
        <dbReference type="Proteomes" id="UP000664521"/>
    </source>
</evidence>
<dbReference type="Pfam" id="PF00702">
    <property type="entry name" value="Hydrolase"/>
    <property type="match status" value="1"/>
</dbReference>
<dbReference type="Gene3D" id="3.40.50.1000">
    <property type="entry name" value="HAD superfamily/HAD-like"/>
    <property type="match status" value="1"/>
</dbReference>
<dbReference type="Proteomes" id="UP000664521">
    <property type="component" value="Unassembled WGS sequence"/>
</dbReference>
<protein>
    <submittedName>
        <fullName evidence="1">Uncharacterized protein</fullName>
    </submittedName>
</protein>
<organism evidence="1 2">
    <name type="scientific">Heterodermia speciosa</name>
    <dbReference type="NCBI Taxonomy" id="116794"/>
    <lineage>
        <taxon>Eukaryota</taxon>
        <taxon>Fungi</taxon>
        <taxon>Dikarya</taxon>
        <taxon>Ascomycota</taxon>
        <taxon>Pezizomycotina</taxon>
        <taxon>Lecanoromycetes</taxon>
        <taxon>OSLEUM clade</taxon>
        <taxon>Lecanoromycetidae</taxon>
        <taxon>Caliciales</taxon>
        <taxon>Physciaceae</taxon>
        <taxon>Heterodermia</taxon>
    </lineage>
</organism>
<proteinExistence type="predicted"/>
<name>A0A8H3F9T7_9LECA</name>
<dbReference type="OrthoDB" id="444127at2759"/>
<dbReference type="PANTHER" id="PTHR46191">
    <property type="match status" value="1"/>
</dbReference>
<dbReference type="NCBIfam" id="TIGR01549">
    <property type="entry name" value="HAD-SF-IA-v1"/>
    <property type="match status" value="1"/>
</dbReference>
<keyword evidence="2" id="KW-1185">Reference proteome</keyword>
<accession>A0A8H3F9T7</accession>
<comment type="caution">
    <text evidence="1">The sequence shown here is derived from an EMBL/GenBank/DDBJ whole genome shotgun (WGS) entry which is preliminary data.</text>
</comment>
<dbReference type="InterPro" id="IPR023214">
    <property type="entry name" value="HAD_sf"/>
</dbReference>